<comment type="function">
    <text evidence="2">Purine salvage pathway enzyme that catalyzes the transfer of the ribosyl-5-phosphate group from 5-phospho-alpha-D-ribose 1-diphosphate (PRPP) to the N9 position of the 6-oxopurines hypoxanthine and guanine to form the corresponding ribonucleotides IMP (inosine 5'-monophosphate) and GMP (guanosine 5'-monophosphate), with the release of PPi.</text>
</comment>
<feature type="domain" description="Phosphoribosyltransferase" evidence="17">
    <location>
        <begin position="12"/>
        <end position="159"/>
    </location>
</feature>
<evidence type="ECO:0000256" key="15">
    <source>
        <dbReference type="ARBA" id="ARBA00049402"/>
    </source>
</evidence>
<dbReference type="InterPro" id="IPR000836">
    <property type="entry name" value="PRTase_dom"/>
</dbReference>
<evidence type="ECO:0000256" key="8">
    <source>
        <dbReference type="ARBA" id="ARBA00022676"/>
    </source>
</evidence>
<comment type="subcellular location">
    <subcellularLocation>
        <location evidence="3 16">Cytoplasm</location>
    </subcellularLocation>
</comment>
<keyword evidence="11 16" id="KW-0660">Purine salvage</keyword>
<dbReference type="Proteomes" id="UP000051010">
    <property type="component" value="Unassembled WGS sequence"/>
</dbReference>
<dbReference type="AlphaFoldDB" id="A0A0R1YRU6"/>
<comment type="cofactor">
    <cofactor evidence="1 16">
        <name>Mg(2+)</name>
        <dbReference type="ChEBI" id="CHEBI:18420"/>
    </cofactor>
</comment>
<dbReference type="GO" id="GO:0052657">
    <property type="term" value="F:guanine phosphoribosyltransferase activity"/>
    <property type="evidence" value="ECO:0007669"/>
    <property type="project" value="RHEA"/>
</dbReference>
<dbReference type="EMBL" id="AZFZ01000008">
    <property type="protein sequence ID" value="KRM44866.1"/>
    <property type="molecule type" value="Genomic_DNA"/>
</dbReference>
<evidence type="ECO:0000259" key="17">
    <source>
        <dbReference type="Pfam" id="PF00156"/>
    </source>
</evidence>
<evidence type="ECO:0000256" key="9">
    <source>
        <dbReference type="ARBA" id="ARBA00022679"/>
    </source>
</evidence>
<dbReference type="Pfam" id="PF00156">
    <property type="entry name" value="Pribosyltran"/>
    <property type="match status" value="1"/>
</dbReference>
<evidence type="ECO:0000256" key="16">
    <source>
        <dbReference type="RuleBase" id="RU364099"/>
    </source>
</evidence>
<evidence type="ECO:0000256" key="7">
    <source>
        <dbReference type="ARBA" id="ARBA00022490"/>
    </source>
</evidence>
<dbReference type="SUPFAM" id="SSF53271">
    <property type="entry name" value="PRTase-like"/>
    <property type="match status" value="1"/>
</dbReference>
<dbReference type="EC" id="2.4.2.8" evidence="16"/>
<dbReference type="InterPro" id="IPR050408">
    <property type="entry name" value="HGPRT"/>
</dbReference>
<proteinExistence type="inferred from homology"/>
<evidence type="ECO:0000256" key="12">
    <source>
        <dbReference type="ARBA" id="ARBA00022741"/>
    </source>
</evidence>
<comment type="catalytic activity">
    <reaction evidence="14">
        <text>GMP + diphosphate = guanine + 5-phospho-alpha-D-ribose 1-diphosphate</text>
        <dbReference type="Rhea" id="RHEA:25424"/>
        <dbReference type="ChEBI" id="CHEBI:16235"/>
        <dbReference type="ChEBI" id="CHEBI:33019"/>
        <dbReference type="ChEBI" id="CHEBI:58017"/>
        <dbReference type="ChEBI" id="CHEBI:58115"/>
        <dbReference type="EC" id="2.4.2.8"/>
    </reaction>
    <physiologicalReaction direction="right-to-left" evidence="14">
        <dbReference type="Rhea" id="RHEA:25426"/>
    </physiologicalReaction>
</comment>
<evidence type="ECO:0000256" key="5">
    <source>
        <dbReference type="ARBA" id="ARBA00004676"/>
    </source>
</evidence>
<keyword evidence="8 16" id="KW-0328">Glycosyltransferase</keyword>
<dbReference type="GO" id="GO:0006178">
    <property type="term" value="P:guanine salvage"/>
    <property type="evidence" value="ECO:0007669"/>
    <property type="project" value="TreeGrafter"/>
</dbReference>
<evidence type="ECO:0000256" key="14">
    <source>
        <dbReference type="ARBA" id="ARBA00048811"/>
    </source>
</evidence>
<comment type="pathway">
    <text evidence="5">Purine metabolism; GMP biosynthesis via salvage pathway; GMP from guanine: step 1/1.</text>
</comment>
<evidence type="ECO:0000256" key="6">
    <source>
        <dbReference type="ARBA" id="ARBA00008391"/>
    </source>
</evidence>
<evidence type="ECO:0000256" key="2">
    <source>
        <dbReference type="ARBA" id="ARBA00002049"/>
    </source>
</evidence>
<evidence type="ECO:0000256" key="13">
    <source>
        <dbReference type="ARBA" id="ARBA00022842"/>
    </source>
</evidence>
<name>A0A0R1YRU6_9LACO</name>
<dbReference type="GO" id="GO:0005829">
    <property type="term" value="C:cytosol"/>
    <property type="evidence" value="ECO:0007669"/>
    <property type="project" value="TreeGrafter"/>
</dbReference>
<comment type="pathway">
    <text evidence="4 16">Purine metabolism; IMP biosynthesis via salvage pathway; IMP from hypoxanthine: step 1/1.</text>
</comment>
<dbReference type="PATRIC" id="fig|1423786.4.peg.2889"/>
<evidence type="ECO:0000256" key="11">
    <source>
        <dbReference type="ARBA" id="ARBA00022726"/>
    </source>
</evidence>
<evidence type="ECO:0000313" key="19">
    <source>
        <dbReference type="Proteomes" id="UP000051010"/>
    </source>
</evidence>
<comment type="catalytic activity">
    <reaction evidence="15">
        <text>IMP + diphosphate = hypoxanthine + 5-phospho-alpha-D-ribose 1-diphosphate</text>
        <dbReference type="Rhea" id="RHEA:17973"/>
        <dbReference type="ChEBI" id="CHEBI:17368"/>
        <dbReference type="ChEBI" id="CHEBI:33019"/>
        <dbReference type="ChEBI" id="CHEBI:58017"/>
        <dbReference type="ChEBI" id="CHEBI:58053"/>
        <dbReference type="EC" id="2.4.2.8"/>
    </reaction>
    <physiologicalReaction direction="right-to-left" evidence="15">
        <dbReference type="Rhea" id="RHEA:17975"/>
    </physiologicalReaction>
</comment>
<dbReference type="PANTHER" id="PTHR43340">
    <property type="entry name" value="HYPOXANTHINE-GUANINE PHOSPHORIBOSYLTRANSFERASE"/>
    <property type="match status" value="1"/>
</dbReference>
<sequence>MDNDILKVLYSTDEIHAACSRLGQQIQKTYADKVPVVIGVLKGATFFMSDIVREIDTYMEIDFIDVSSYHGATQSSGRVDLITDISTDVAGRDVLIIEDIVDTGRTLKFLMTNLSERGAKSIKVCTLLDKPEGRQVEAKSDFIGFQVPNEFVVGYGLDYDEKYRNLPYIGVLKPEIYTNN</sequence>
<keyword evidence="9 16" id="KW-0808">Transferase</keyword>
<keyword evidence="13 16" id="KW-0460">Magnesium</keyword>
<dbReference type="GO" id="GO:0000287">
    <property type="term" value="F:magnesium ion binding"/>
    <property type="evidence" value="ECO:0007669"/>
    <property type="project" value="TreeGrafter"/>
</dbReference>
<dbReference type="PANTHER" id="PTHR43340:SF1">
    <property type="entry name" value="HYPOXANTHINE PHOSPHORIBOSYLTRANSFERASE"/>
    <property type="match status" value="1"/>
</dbReference>
<dbReference type="GO" id="GO:0004422">
    <property type="term" value="F:hypoxanthine phosphoribosyltransferase activity"/>
    <property type="evidence" value="ECO:0007669"/>
    <property type="project" value="InterPro"/>
</dbReference>
<evidence type="ECO:0000313" key="18">
    <source>
        <dbReference type="EMBL" id="KRM44866.1"/>
    </source>
</evidence>
<keyword evidence="7 16" id="KW-0963">Cytoplasm</keyword>
<dbReference type="InterPro" id="IPR005904">
    <property type="entry name" value="Hxn_phspho_trans"/>
</dbReference>
<accession>A0A0R1YRU6</accession>
<dbReference type="FunFam" id="3.40.50.2020:FF:000006">
    <property type="entry name" value="Hypoxanthine phosphoribosyltransferase"/>
    <property type="match status" value="1"/>
</dbReference>
<comment type="caution">
    <text evidence="18">The sequence shown here is derived from an EMBL/GenBank/DDBJ whole genome shotgun (WGS) entry which is preliminary data.</text>
</comment>
<organism evidence="18 19">
    <name type="scientific">Lentilactobacillus parafarraginis DSM 18390 = JCM 14109</name>
    <dbReference type="NCBI Taxonomy" id="1423786"/>
    <lineage>
        <taxon>Bacteria</taxon>
        <taxon>Bacillati</taxon>
        <taxon>Bacillota</taxon>
        <taxon>Bacilli</taxon>
        <taxon>Lactobacillales</taxon>
        <taxon>Lactobacillaceae</taxon>
        <taxon>Lentilactobacillus</taxon>
    </lineage>
</organism>
<evidence type="ECO:0000256" key="10">
    <source>
        <dbReference type="ARBA" id="ARBA00022723"/>
    </source>
</evidence>
<dbReference type="Gene3D" id="3.40.50.2020">
    <property type="match status" value="1"/>
</dbReference>
<keyword evidence="12 16" id="KW-0547">Nucleotide-binding</keyword>
<evidence type="ECO:0000256" key="3">
    <source>
        <dbReference type="ARBA" id="ARBA00004496"/>
    </source>
</evidence>
<dbReference type="GO" id="GO:0000166">
    <property type="term" value="F:nucleotide binding"/>
    <property type="evidence" value="ECO:0007669"/>
    <property type="project" value="UniProtKB-KW"/>
</dbReference>
<reference evidence="18 19" key="1">
    <citation type="journal article" date="2015" name="Genome Announc.">
        <title>Expanding the biotechnology potential of lactobacilli through comparative genomics of 213 strains and associated genera.</title>
        <authorList>
            <person name="Sun Z."/>
            <person name="Harris H.M."/>
            <person name="McCann A."/>
            <person name="Guo C."/>
            <person name="Argimon S."/>
            <person name="Zhang W."/>
            <person name="Yang X."/>
            <person name="Jeffery I.B."/>
            <person name="Cooney J.C."/>
            <person name="Kagawa T.F."/>
            <person name="Liu W."/>
            <person name="Song Y."/>
            <person name="Salvetti E."/>
            <person name="Wrobel A."/>
            <person name="Rasinkangas P."/>
            <person name="Parkhill J."/>
            <person name="Rea M.C."/>
            <person name="O'Sullivan O."/>
            <person name="Ritari J."/>
            <person name="Douillard F.P."/>
            <person name="Paul Ross R."/>
            <person name="Yang R."/>
            <person name="Briner A.E."/>
            <person name="Felis G.E."/>
            <person name="de Vos W.M."/>
            <person name="Barrangou R."/>
            <person name="Klaenhammer T.R."/>
            <person name="Caufield P.W."/>
            <person name="Cui Y."/>
            <person name="Zhang H."/>
            <person name="O'Toole P.W."/>
        </authorList>
    </citation>
    <scope>NUCLEOTIDE SEQUENCE [LARGE SCALE GENOMIC DNA]</scope>
    <source>
        <strain evidence="18 19">DSM 18390</strain>
    </source>
</reference>
<dbReference type="GO" id="GO:0032263">
    <property type="term" value="P:GMP salvage"/>
    <property type="evidence" value="ECO:0007669"/>
    <property type="project" value="UniProtKB-UniPathway"/>
</dbReference>
<evidence type="ECO:0000256" key="1">
    <source>
        <dbReference type="ARBA" id="ARBA00001946"/>
    </source>
</evidence>
<dbReference type="RefSeq" id="WP_054733066.1">
    <property type="nucleotide sequence ID" value="NZ_AZFZ01000008.1"/>
</dbReference>
<comment type="similarity">
    <text evidence="6 16">Belongs to the purine/pyrimidine phosphoribosyltransferase family.</text>
</comment>
<dbReference type="NCBIfam" id="TIGR01203">
    <property type="entry name" value="HGPRTase"/>
    <property type="match status" value="1"/>
</dbReference>
<dbReference type="InterPro" id="IPR029057">
    <property type="entry name" value="PRTase-like"/>
</dbReference>
<dbReference type="UniPathway" id="UPA00909">
    <property type="reaction ID" value="UER00887"/>
</dbReference>
<protein>
    <recommendedName>
        <fullName evidence="16">Hypoxanthine phosphoribosyltransferase</fullName>
        <ecNumber evidence="16">2.4.2.8</ecNumber>
    </recommendedName>
</protein>
<keyword evidence="10 16" id="KW-0479">Metal-binding</keyword>
<dbReference type="GO" id="GO:0032264">
    <property type="term" value="P:IMP salvage"/>
    <property type="evidence" value="ECO:0007669"/>
    <property type="project" value="UniProtKB-UniPathway"/>
</dbReference>
<dbReference type="CDD" id="cd06223">
    <property type="entry name" value="PRTases_typeI"/>
    <property type="match status" value="1"/>
</dbReference>
<dbReference type="GO" id="GO:0006166">
    <property type="term" value="P:purine ribonucleoside salvage"/>
    <property type="evidence" value="ECO:0007669"/>
    <property type="project" value="UniProtKB-KW"/>
</dbReference>
<dbReference type="UniPathway" id="UPA00591">
    <property type="reaction ID" value="UER00648"/>
</dbReference>
<evidence type="ECO:0000256" key="4">
    <source>
        <dbReference type="ARBA" id="ARBA00004669"/>
    </source>
</evidence>
<dbReference type="GO" id="GO:0046100">
    <property type="term" value="P:hypoxanthine metabolic process"/>
    <property type="evidence" value="ECO:0007669"/>
    <property type="project" value="TreeGrafter"/>
</dbReference>
<gene>
    <name evidence="18" type="ORF">FD47_GL002744</name>
</gene>